<comment type="pathway">
    <text evidence="4">Lipid metabolism.</text>
</comment>
<evidence type="ECO:0000256" key="1">
    <source>
        <dbReference type="ARBA" id="ARBA00001698"/>
    </source>
</evidence>
<keyword evidence="14 16" id="KW-0594">Phospholipid biosynthesis</keyword>
<feature type="transmembrane region" description="Helical" evidence="16">
    <location>
        <begin position="78"/>
        <end position="97"/>
    </location>
</feature>
<feature type="compositionally biased region" description="Low complexity" evidence="18">
    <location>
        <begin position="16"/>
        <end position="29"/>
    </location>
</feature>
<keyword evidence="10 16" id="KW-0548">Nucleotidyltransferase</keyword>
<feature type="transmembrane region" description="Helical" evidence="16">
    <location>
        <begin position="232"/>
        <end position="253"/>
    </location>
</feature>
<evidence type="ECO:0000256" key="7">
    <source>
        <dbReference type="ARBA" id="ARBA00022516"/>
    </source>
</evidence>
<evidence type="ECO:0000256" key="8">
    <source>
        <dbReference type="ARBA" id="ARBA00022679"/>
    </source>
</evidence>
<evidence type="ECO:0000256" key="4">
    <source>
        <dbReference type="ARBA" id="ARBA00005189"/>
    </source>
</evidence>
<organism evidence="19 20">
    <name type="scientific">Plectosphaerella cucumerina</name>
    <dbReference type="NCBI Taxonomy" id="40658"/>
    <lineage>
        <taxon>Eukaryota</taxon>
        <taxon>Fungi</taxon>
        <taxon>Dikarya</taxon>
        <taxon>Ascomycota</taxon>
        <taxon>Pezizomycotina</taxon>
        <taxon>Sordariomycetes</taxon>
        <taxon>Hypocreomycetidae</taxon>
        <taxon>Glomerellales</taxon>
        <taxon>Plectosphaerellaceae</taxon>
        <taxon>Plectosphaerella</taxon>
    </lineage>
</organism>
<dbReference type="AlphaFoldDB" id="A0A8K0XAN5"/>
<evidence type="ECO:0000256" key="14">
    <source>
        <dbReference type="ARBA" id="ARBA00023209"/>
    </source>
</evidence>
<evidence type="ECO:0000256" key="5">
    <source>
        <dbReference type="ARBA" id="ARBA00010185"/>
    </source>
</evidence>
<feature type="transmembrane region" description="Helical" evidence="16">
    <location>
        <begin position="179"/>
        <end position="196"/>
    </location>
</feature>
<dbReference type="GO" id="GO:0016024">
    <property type="term" value="P:CDP-diacylglycerol biosynthetic process"/>
    <property type="evidence" value="ECO:0007669"/>
    <property type="project" value="UniProtKB-UniRule"/>
</dbReference>
<evidence type="ECO:0000256" key="9">
    <source>
        <dbReference type="ARBA" id="ARBA00022692"/>
    </source>
</evidence>
<evidence type="ECO:0000256" key="11">
    <source>
        <dbReference type="ARBA" id="ARBA00022989"/>
    </source>
</evidence>
<feature type="transmembrane region" description="Helical" evidence="16">
    <location>
        <begin position="208"/>
        <end position="226"/>
    </location>
</feature>
<keyword evidence="8 16" id="KW-0808">Transferase</keyword>
<gene>
    <name evidence="19" type="ORF">B0T11DRAFT_236451</name>
</gene>
<proteinExistence type="inferred from homology"/>
<dbReference type="GO" id="GO:0004605">
    <property type="term" value="F:phosphatidate cytidylyltransferase activity"/>
    <property type="evidence" value="ECO:0007669"/>
    <property type="project" value="UniProtKB-UniRule"/>
</dbReference>
<evidence type="ECO:0000256" key="17">
    <source>
        <dbReference type="RuleBase" id="RU003938"/>
    </source>
</evidence>
<evidence type="ECO:0000313" key="19">
    <source>
        <dbReference type="EMBL" id="KAH7376865.1"/>
    </source>
</evidence>
<keyword evidence="20" id="KW-1185">Reference proteome</keyword>
<feature type="compositionally biased region" description="Basic residues" evidence="18">
    <location>
        <begin position="1"/>
        <end position="11"/>
    </location>
</feature>
<evidence type="ECO:0000313" key="20">
    <source>
        <dbReference type="Proteomes" id="UP000813385"/>
    </source>
</evidence>
<dbReference type="InterPro" id="IPR000374">
    <property type="entry name" value="PC_trans"/>
</dbReference>
<dbReference type="OrthoDB" id="10260889at2759"/>
<comment type="caution">
    <text evidence="19">The sequence shown here is derived from an EMBL/GenBank/DDBJ whole genome shotgun (WGS) entry which is preliminary data.</text>
</comment>
<evidence type="ECO:0000256" key="18">
    <source>
        <dbReference type="SAM" id="MobiDB-lite"/>
    </source>
</evidence>
<comment type="similarity">
    <text evidence="5 16 17">Belongs to the CDS family.</text>
</comment>
<keyword evidence="12 16" id="KW-0443">Lipid metabolism</keyword>
<evidence type="ECO:0000256" key="12">
    <source>
        <dbReference type="ARBA" id="ARBA00023098"/>
    </source>
</evidence>
<dbReference type="Pfam" id="PF01148">
    <property type="entry name" value="CTP_transf_1"/>
    <property type="match status" value="1"/>
</dbReference>
<feature type="transmembrane region" description="Helical" evidence="16">
    <location>
        <begin position="274"/>
        <end position="293"/>
    </location>
</feature>
<evidence type="ECO:0000256" key="2">
    <source>
        <dbReference type="ARBA" id="ARBA00004141"/>
    </source>
</evidence>
<dbReference type="GO" id="GO:0005789">
    <property type="term" value="C:endoplasmic reticulum membrane"/>
    <property type="evidence" value="ECO:0007669"/>
    <property type="project" value="TreeGrafter"/>
</dbReference>
<keyword evidence="7 16" id="KW-0444">Lipid biosynthesis</keyword>
<keyword evidence="15 16" id="KW-1208">Phospholipid metabolism</keyword>
<feature type="transmembrane region" description="Helical" evidence="16">
    <location>
        <begin position="139"/>
        <end position="159"/>
    </location>
</feature>
<evidence type="ECO:0000256" key="16">
    <source>
        <dbReference type="PIRNR" id="PIRNR018269"/>
    </source>
</evidence>
<evidence type="ECO:0000256" key="3">
    <source>
        <dbReference type="ARBA" id="ARBA00005119"/>
    </source>
</evidence>
<feature type="transmembrane region" description="Helical" evidence="16">
    <location>
        <begin position="103"/>
        <end position="127"/>
    </location>
</feature>
<evidence type="ECO:0000256" key="13">
    <source>
        <dbReference type="ARBA" id="ARBA00023136"/>
    </source>
</evidence>
<name>A0A8K0XAN5_9PEZI</name>
<dbReference type="EC" id="2.7.7.41" evidence="6 16"/>
<dbReference type="UniPathway" id="UPA00557">
    <property type="reaction ID" value="UER00614"/>
</dbReference>
<dbReference type="Proteomes" id="UP000813385">
    <property type="component" value="Unassembled WGS sequence"/>
</dbReference>
<protein>
    <recommendedName>
        <fullName evidence="6 16">Phosphatidate cytidylyltransferase</fullName>
        <ecNumber evidence="6 16">2.7.7.41</ecNumber>
    </recommendedName>
</protein>
<dbReference type="EMBL" id="JAGPXD010000001">
    <property type="protein sequence ID" value="KAH7376865.1"/>
    <property type="molecule type" value="Genomic_DNA"/>
</dbReference>
<comment type="subcellular location">
    <subcellularLocation>
        <location evidence="2">Membrane</location>
        <topology evidence="2">Multi-pass membrane protein</topology>
    </subcellularLocation>
</comment>
<dbReference type="PROSITE" id="PS01315">
    <property type="entry name" value="CDS"/>
    <property type="match status" value="1"/>
</dbReference>
<comment type="pathway">
    <text evidence="3 16 17">Phospholipid metabolism; CDP-diacylglycerol biosynthesis; CDP-diacylglycerol from sn-glycerol 3-phosphate: step 3/3.</text>
</comment>
<keyword evidence="11 16" id="KW-1133">Transmembrane helix</keyword>
<dbReference type="PANTHER" id="PTHR13773">
    <property type="entry name" value="PHOSPHATIDATE CYTIDYLYLTRANSFERASE"/>
    <property type="match status" value="1"/>
</dbReference>
<evidence type="ECO:0000256" key="6">
    <source>
        <dbReference type="ARBA" id="ARBA00012487"/>
    </source>
</evidence>
<keyword evidence="13 16" id="KW-0472">Membrane</keyword>
<dbReference type="InterPro" id="IPR016720">
    <property type="entry name" value="PC_Trfase_euk"/>
</dbReference>
<feature type="region of interest" description="Disordered" evidence="18">
    <location>
        <begin position="1"/>
        <end position="73"/>
    </location>
</feature>
<evidence type="ECO:0000256" key="15">
    <source>
        <dbReference type="ARBA" id="ARBA00023264"/>
    </source>
</evidence>
<comment type="catalytic activity">
    <reaction evidence="1 16 17">
        <text>a 1,2-diacyl-sn-glycero-3-phosphate + CTP + H(+) = a CDP-1,2-diacyl-sn-glycerol + diphosphate</text>
        <dbReference type="Rhea" id="RHEA:16229"/>
        <dbReference type="ChEBI" id="CHEBI:15378"/>
        <dbReference type="ChEBI" id="CHEBI:33019"/>
        <dbReference type="ChEBI" id="CHEBI:37563"/>
        <dbReference type="ChEBI" id="CHEBI:58332"/>
        <dbReference type="ChEBI" id="CHEBI:58608"/>
        <dbReference type="EC" id="2.7.7.41"/>
    </reaction>
</comment>
<keyword evidence="9 16" id="KW-0812">Transmembrane</keyword>
<dbReference type="PIRSF" id="PIRSF018269">
    <property type="entry name" value="PC_trans_euk"/>
    <property type="match status" value="1"/>
</dbReference>
<feature type="transmembrane region" description="Helical" evidence="16">
    <location>
        <begin position="349"/>
        <end position="369"/>
    </location>
</feature>
<accession>A0A8K0XAN5</accession>
<reference evidence="19" key="1">
    <citation type="journal article" date="2021" name="Nat. Commun.">
        <title>Genetic determinants of endophytism in the Arabidopsis root mycobiome.</title>
        <authorList>
            <person name="Mesny F."/>
            <person name="Miyauchi S."/>
            <person name="Thiergart T."/>
            <person name="Pickel B."/>
            <person name="Atanasova L."/>
            <person name="Karlsson M."/>
            <person name="Huettel B."/>
            <person name="Barry K.W."/>
            <person name="Haridas S."/>
            <person name="Chen C."/>
            <person name="Bauer D."/>
            <person name="Andreopoulos W."/>
            <person name="Pangilinan J."/>
            <person name="LaButti K."/>
            <person name="Riley R."/>
            <person name="Lipzen A."/>
            <person name="Clum A."/>
            <person name="Drula E."/>
            <person name="Henrissat B."/>
            <person name="Kohler A."/>
            <person name="Grigoriev I.V."/>
            <person name="Martin F.M."/>
            <person name="Hacquard S."/>
        </authorList>
    </citation>
    <scope>NUCLEOTIDE SEQUENCE</scope>
    <source>
        <strain evidence="19">MPI-CAGE-AT-0016</strain>
    </source>
</reference>
<dbReference type="PANTHER" id="PTHR13773:SF8">
    <property type="entry name" value="PHOSPHATIDATE CYTIDYLYLTRANSFERASE, PHOTORECEPTOR-SPECIFIC"/>
    <property type="match status" value="1"/>
</dbReference>
<evidence type="ECO:0000256" key="10">
    <source>
        <dbReference type="ARBA" id="ARBA00022695"/>
    </source>
</evidence>
<sequence length="472" mass="53374">MPRAKRGVKFPHKSDNGSASGARRSSFSDYSEDGSQQGSPVRRRTSGSQQQQPQLDDIAELNQSPEEKKRADYEKKKANFITRTFWSLVMFGGFFAALFMGHIYIICIITCIQIVSFKEVIAIASVPSRQRQLQRSKSLNWYWLATTMYYLYGESVIYYFKHIVLVDRVLLPLATHHRFISFMLYIIGFVFFVTTLQAGHYRFQFTQFAWTHMALYLIVVQAHFVMNNVFEGMIWFFLPAALVITNDISAYLVGITIGRTQLIKLSPKKTVEGFIGAWVLTLLFALGLTHLLMKSKYFICPVNDLGATIFSGLQCTPNPVFIPRTYQLPEFMFLPPGTTMSFDMAPMQLHALVFATFASLIAPFGGFFASGLKRTFKIKDFGDSIPGHGGMTDRMDCQFIMGFFTFVYYHTFIAVSKEVSLGEVLEIAINGLTFDEQKELIKGMGRYLANQGVVDYNTVANCLDSALLPSST</sequence>